<gene>
    <name evidence="6" type="ORF">SAMN02746064_01405</name>
</gene>
<dbReference type="RefSeq" id="WP_073270510.1">
    <property type="nucleotide sequence ID" value="NZ_FQTU01000008.1"/>
</dbReference>
<dbReference type="InterPro" id="IPR029061">
    <property type="entry name" value="THDP-binding"/>
</dbReference>
<dbReference type="EMBL" id="FQTU01000008">
    <property type="protein sequence ID" value="SHE87858.1"/>
    <property type="molecule type" value="Genomic_DNA"/>
</dbReference>
<dbReference type="PANTHER" id="PTHR11516:SF60">
    <property type="entry name" value="PYRUVATE DEHYDROGENASE E1 COMPONENT SUBUNIT ALPHA"/>
    <property type="match status" value="1"/>
</dbReference>
<keyword evidence="3" id="KW-0786">Thiamine pyrophosphate</keyword>
<name>A0A1M4X2X6_9FIRM</name>
<dbReference type="AlphaFoldDB" id="A0A1M4X2X6"/>
<reference evidence="6 7" key="1">
    <citation type="submission" date="2016-11" db="EMBL/GenBank/DDBJ databases">
        <authorList>
            <person name="Jaros S."/>
            <person name="Januszkiewicz K."/>
            <person name="Wedrychowicz H."/>
        </authorList>
    </citation>
    <scope>NUCLEOTIDE SEQUENCE [LARGE SCALE GENOMIC DNA]</scope>
    <source>
        <strain evidence="6 7">DSM 14828</strain>
    </source>
</reference>
<dbReference type="Proteomes" id="UP000184251">
    <property type="component" value="Unassembled WGS sequence"/>
</dbReference>
<dbReference type="CDD" id="cd02000">
    <property type="entry name" value="TPP_E1_PDC_ADC_BCADC"/>
    <property type="match status" value="1"/>
</dbReference>
<evidence type="ECO:0000259" key="5">
    <source>
        <dbReference type="Pfam" id="PF00676"/>
    </source>
</evidence>
<protein>
    <submittedName>
        <fullName evidence="6">Pyruvate dehydrogenase E1 component alpha subunit</fullName>
    </submittedName>
</protein>
<evidence type="ECO:0000256" key="1">
    <source>
        <dbReference type="ARBA" id="ARBA00001964"/>
    </source>
</evidence>
<dbReference type="InterPro" id="IPR050642">
    <property type="entry name" value="PDH_E1_Alpha_Subunit"/>
</dbReference>
<dbReference type="Gene3D" id="3.40.50.970">
    <property type="match status" value="1"/>
</dbReference>
<dbReference type="GO" id="GO:0004739">
    <property type="term" value="F:pyruvate dehydrogenase (acetyl-transferring) activity"/>
    <property type="evidence" value="ECO:0007669"/>
    <property type="project" value="TreeGrafter"/>
</dbReference>
<dbReference type="InterPro" id="IPR001017">
    <property type="entry name" value="DH_E1"/>
</dbReference>
<evidence type="ECO:0000256" key="4">
    <source>
        <dbReference type="SAM" id="MobiDB-lite"/>
    </source>
</evidence>
<keyword evidence="2" id="KW-0560">Oxidoreductase</keyword>
<accession>A0A1M4X2X6</accession>
<comment type="cofactor">
    <cofactor evidence="1">
        <name>thiamine diphosphate</name>
        <dbReference type="ChEBI" id="CHEBI:58937"/>
    </cofactor>
</comment>
<organism evidence="6 7">
    <name type="scientific">Alkalibacter saccharofermentans DSM 14828</name>
    <dbReference type="NCBI Taxonomy" id="1120975"/>
    <lineage>
        <taxon>Bacteria</taxon>
        <taxon>Bacillati</taxon>
        <taxon>Bacillota</taxon>
        <taxon>Clostridia</taxon>
        <taxon>Eubacteriales</taxon>
        <taxon>Eubacteriaceae</taxon>
        <taxon>Alkalibacter</taxon>
    </lineage>
</organism>
<evidence type="ECO:0000256" key="2">
    <source>
        <dbReference type="ARBA" id="ARBA00023002"/>
    </source>
</evidence>
<dbReference type="GO" id="GO:0006086">
    <property type="term" value="P:pyruvate decarboxylation to acetyl-CoA"/>
    <property type="evidence" value="ECO:0007669"/>
    <property type="project" value="TreeGrafter"/>
</dbReference>
<proteinExistence type="predicted"/>
<evidence type="ECO:0000313" key="7">
    <source>
        <dbReference type="Proteomes" id="UP000184251"/>
    </source>
</evidence>
<dbReference type="SUPFAM" id="SSF52518">
    <property type="entry name" value="Thiamin diphosphate-binding fold (THDP-binding)"/>
    <property type="match status" value="1"/>
</dbReference>
<evidence type="ECO:0000313" key="6">
    <source>
        <dbReference type="EMBL" id="SHE87858.1"/>
    </source>
</evidence>
<dbReference type="STRING" id="1120975.SAMN02746064_01405"/>
<feature type="domain" description="Dehydrogenase E1 component" evidence="5">
    <location>
        <begin position="14"/>
        <end position="310"/>
    </location>
</feature>
<keyword evidence="7" id="KW-1185">Reference proteome</keyword>
<keyword evidence="6" id="KW-0670">Pyruvate</keyword>
<evidence type="ECO:0000256" key="3">
    <source>
        <dbReference type="ARBA" id="ARBA00023052"/>
    </source>
</evidence>
<feature type="region of interest" description="Disordered" evidence="4">
    <location>
        <begin position="296"/>
        <end position="319"/>
    </location>
</feature>
<dbReference type="OrthoDB" id="9766715at2"/>
<dbReference type="PANTHER" id="PTHR11516">
    <property type="entry name" value="PYRUVATE DEHYDROGENASE E1 COMPONENT, ALPHA SUBUNIT BACTERIAL AND ORGANELLAR"/>
    <property type="match status" value="1"/>
</dbReference>
<dbReference type="Pfam" id="PF00676">
    <property type="entry name" value="E1_dh"/>
    <property type="match status" value="1"/>
</dbReference>
<sequence length="319" mass="34793">MSLSKETLMEMYLRMNHARIFEEKVAYFFSRGMVHGTTHLSVGQEASGVASCMALEDGDLASLTHRGHSQAVGFGLDINKMMAELLGKETGYCKGKGGSMHIADIHNGNLGANGIVGGGYCISVGAALTQQYQKTGKLVLCFAGDGSANEGTFHEALNLASVWKLPVIFFIENNLYGMSTPISKHMNITDIADRAKAYGIPGIIVDGNDPIEIYETVSKAAEGVRSGKGPVLIESKTYRWLGHSKSDAQAYRTKDEVQQWKEKDPIARLKKFMLENKIATAEEIEDVEKQARTNMEKAVEFASDSPEPPVESVTEDVYA</sequence>